<dbReference type="GO" id="GO:0032543">
    <property type="term" value="P:mitochondrial translation"/>
    <property type="evidence" value="ECO:0007669"/>
    <property type="project" value="TreeGrafter"/>
</dbReference>
<dbReference type="PANTHER" id="PTHR42765:SF1">
    <property type="entry name" value="ISOLEUCINE--TRNA LIGASE, MITOCHONDRIAL"/>
    <property type="match status" value="1"/>
</dbReference>
<dbReference type="OrthoDB" id="10264412at2759"/>
<evidence type="ECO:0000256" key="5">
    <source>
        <dbReference type="ARBA" id="ARBA00022840"/>
    </source>
</evidence>
<dbReference type="Pfam" id="PF00133">
    <property type="entry name" value="tRNA-synt_1"/>
    <property type="match status" value="1"/>
</dbReference>
<gene>
    <name evidence="10" type="ORF">OSB1V03_LOCUS17463</name>
</gene>
<evidence type="ECO:0000256" key="2">
    <source>
        <dbReference type="ARBA" id="ARBA00013165"/>
    </source>
</evidence>
<dbReference type="InterPro" id="IPR009008">
    <property type="entry name" value="Val/Leu/Ile-tRNA-synth_edit"/>
</dbReference>
<dbReference type="PRINTS" id="PR00984">
    <property type="entry name" value="TRNASYNTHILE"/>
</dbReference>
<dbReference type="InterPro" id="IPR014729">
    <property type="entry name" value="Rossmann-like_a/b/a_fold"/>
</dbReference>
<dbReference type="PANTHER" id="PTHR42765">
    <property type="entry name" value="SOLEUCYL-TRNA SYNTHETASE"/>
    <property type="match status" value="1"/>
</dbReference>
<proteinExistence type="inferred from homology"/>
<evidence type="ECO:0000259" key="9">
    <source>
        <dbReference type="Pfam" id="PF00133"/>
    </source>
</evidence>
<keyword evidence="6" id="KW-0648">Protein biosynthesis</keyword>
<organism evidence="10">
    <name type="scientific">Medioppia subpectinata</name>
    <dbReference type="NCBI Taxonomy" id="1979941"/>
    <lineage>
        <taxon>Eukaryota</taxon>
        <taxon>Metazoa</taxon>
        <taxon>Ecdysozoa</taxon>
        <taxon>Arthropoda</taxon>
        <taxon>Chelicerata</taxon>
        <taxon>Arachnida</taxon>
        <taxon>Acari</taxon>
        <taxon>Acariformes</taxon>
        <taxon>Sarcoptiformes</taxon>
        <taxon>Oribatida</taxon>
        <taxon>Brachypylina</taxon>
        <taxon>Oppioidea</taxon>
        <taxon>Oppiidae</taxon>
        <taxon>Medioppia</taxon>
    </lineage>
</organism>
<feature type="domain" description="Aminoacyl-tRNA synthetase class Ia" evidence="9">
    <location>
        <begin position="9"/>
        <end position="172"/>
    </location>
</feature>
<dbReference type="EMBL" id="CAJPIZ010021082">
    <property type="protein sequence ID" value="CAG2117510.1"/>
    <property type="molecule type" value="Genomic_DNA"/>
</dbReference>
<dbReference type="GO" id="GO:0002161">
    <property type="term" value="F:aminoacyl-tRNA deacylase activity"/>
    <property type="evidence" value="ECO:0007669"/>
    <property type="project" value="InterPro"/>
</dbReference>
<sequence>MFCRLRDTKSGHKGGFVLHDGPPYANGSLHFGHAINKFLKDMICRRKLLSGFEVSYLPGWDCHGLPIELKALSKDSNISNPIEIRNKAKQLALNVIEEHKRWFKNWDIIGDWDNPYLTFNSNYIGNQLKAFETLLNSGLIYRSHSPVYWSPTGRTALAEAELQYNEQHVSKSVYVKFKLSTVPPILEKYSDISALIWTTTPWTLPANQAI</sequence>
<dbReference type="GO" id="GO:0006428">
    <property type="term" value="P:isoleucyl-tRNA aminoacylation"/>
    <property type="evidence" value="ECO:0007669"/>
    <property type="project" value="InterPro"/>
</dbReference>
<feature type="non-terminal residue" evidence="10">
    <location>
        <position position="1"/>
    </location>
</feature>
<dbReference type="Gene3D" id="3.40.50.620">
    <property type="entry name" value="HUPs"/>
    <property type="match status" value="1"/>
</dbReference>
<dbReference type="GO" id="GO:0004822">
    <property type="term" value="F:isoleucine-tRNA ligase activity"/>
    <property type="evidence" value="ECO:0007669"/>
    <property type="project" value="UniProtKB-EC"/>
</dbReference>
<evidence type="ECO:0000256" key="1">
    <source>
        <dbReference type="ARBA" id="ARBA00005594"/>
    </source>
</evidence>
<keyword evidence="7" id="KW-0030">Aminoacyl-tRNA synthetase</keyword>
<evidence type="ECO:0000256" key="7">
    <source>
        <dbReference type="ARBA" id="ARBA00023146"/>
    </source>
</evidence>
<name>A0A7R9LC22_9ACAR</name>
<evidence type="ECO:0000313" key="11">
    <source>
        <dbReference type="Proteomes" id="UP000759131"/>
    </source>
</evidence>
<dbReference type="SUPFAM" id="SSF50677">
    <property type="entry name" value="ValRS/IleRS/LeuRS editing domain"/>
    <property type="match status" value="1"/>
</dbReference>
<evidence type="ECO:0000256" key="8">
    <source>
        <dbReference type="ARBA" id="ARBA00032665"/>
    </source>
</evidence>
<dbReference type="Gene3D" id="3.90.740.10">
    <property type="entry name" value="Valyl/Leucyl/Isoleucyl-tRNA synthetase, editing domain"/>
    <property type="match status" value="1"/>
</dbReference>
<dbReference type="GO" id="GO:0005524">
    <property type="term" value="F:ATP binding"/>
    <property type="evidence" value="ECO:0007669"/>
    <property type="project" value="UniProtKB-KW"/>
</dbReference>
<accession>A0A7R9LC22</accession>
<dbReference type="EC" id="6.1.1.5" evidence="2"/>
<dbReference type="SUPFAM" id="SSF52374">
    <property type="entry name" value="Nucleotidylyl transferase"/>
    <property type="match status" value="1"/>
</dbReference>
<keyword evidence="5" id="KW-0067">ATP-binding</keyword>
<protein>
    <recommendedName>
        <fullName evidence="2">isoleucine--tRNA ligase</fullName>
        <ecNumber evidence="2">6.1.1.5</ecNumber>
    </recommendedName>
    <alternativeName>
        <fullName evidence="8">Isoleucyl-tRNA synthetase</fullName>
    </alternativeName>
</protein>
<evidence type="ECO:0000313" key="10">
    <source>
        <dbReference type="EMBL" id="CAD7638616.1"/>
    </source>
</evidence>
<dbReference type="InterPro" id="IPR002300">
    <property type="entry name" value="aa-tRNA-synth_Ia"/>
</dbReference>
<keyword evidence="11" id="KW-1185">Reference proteome</keyword>
<comment type="similarity">
    <text evidence="1">Belongs to the class-I aminoacyl-tRNA synthetase family.</text>
</comment>
<keyword evidence="4" id="KW-0547">Nucleotide-binding</keyword>
<dbReference type="InterPro" id="IPR002301">
    <property type="entry name" value="Ile-tRNA-ligase"/>
</dbReference>
<dbReference type="GO" id="GO:0005739">
    <property type="term" value="C:mitochondrion"/>
    <property type="evidence" value="ECO:0007669"/>
    <property type="project" value="TreeGrafter"/>
</dbReference>
<keyword evidence="3" id="KW-0436">Ligase</keyword>
<evidence type="ECO:0000256" key="4">
    <source>
        <dbReference type="ARBA" id="ARBA00022741"/>
    </source>
</evidence>
<dbReference type="Proteomes" id="UP000759131">
    <property type="component" value="Unassembled WGS sequence"/>
</dbReference>
<dbReference type="AlphaFoldDB" id="A0A7R9LC22"/>
<evidence type="ECO:0000256" key="6">
    <source>
        <dbReference type="ARBA" id="ARBA00022917"/>
    </source>
</evidence>
<reference evidence="10" key="1">
    <citation type="submission" date="2020-11" db="EMBL/GenBank/DDBJ databases">
        <authorList>
            <person name="Tran Van P."/>
        </authorList>
    </citation>
    <scope>NUCLEOTIDE SEQUENCE</scope>
</reference>
<evidence type="ECO:0000256" key="3">
    <source>
        <dbReference type="ARBA" id="ARBA00022598"/>
    </source>
</evidence>
<dbReference type="InterPro" id="IPR050081">
    <property type="entry name" value="Ile-tRNA_ligase"/>
</dbReference>
<dbReference type="EMBL" id="OC875657">
    <property type="protein sequence ID" value="CAD7638616.1"/>
    <property type="molecule type" value="Genomic_DNA"/>
</dbReference>